<dbReference type="Gene3D" id="6.20.240.60">
    <property type="match status" value="1"/>
</dbReference>
<keyword evidence="3" id="KW-1185">Reference proteome</keyword>
<dbReference type="Pfam" id="PF07486">
    <property type="entry name" value="Hydrolase_2"/>
    <property type="match status" value="1"/>
</dbReference>
<organism evidence="2 3">
    <name type="scientific">Pristionchus mayeri</name>
    <dbReference type="NCBI Taxonomy" id="1317129"/>
    <lineage>
        <taxon>Eukaryota</taxon>
        <taxon>Metazoa</taxon>
        <taxon>Ecdysozoa</taxon>
        <taxon>Nematoda</taxon>
        <taxon>Chromadorea</taxon>
        <taxon>Rhabditida</taxon>
        <taxon>Rhabditina</taxon>
        <taxon>Diplogasteromorpha</taxon>
        <taxon>Diplogasteroidea</taxon>
        <taxon>Neodiplogasteridae</taxon>
        <taxon>Pristionchus</taxon>
    </lineage>
</organism>
<comment type="caution">
    <text evidence="2">The sequence shown here is derived from an EMBL/GenBank/DDBJ whole genome shotgun (WGS) entry which is preliminary data.</text>
</comment>
<dbReference type="Proteomes" id="UP001328107">
    <property type="component" value="Unassembled WGS sequence"/>
</dbReference>
<dbReference type="AlphaFoldDB" id="A0AAN5C9Y1"/>
<evidence type="ECO:0000259" key="1">
    <source>
        <dbReference type="Pfam" id="PF07486"/>
    </source>
</evidence>
<reference evidence="3" key="1">
    <citation type="submission" date="2022-10" db="EMBL/GenBank/DDBJ databases">
        <title>Genome assembly of Pristionchus species.</title>
        <authorList>
            <person name="Yoshida K."/>
            <person name="Sommer R.J."/>
        </authorList>
    </citation>
    <scope>NUCLEOTIDE SEQUENCE [LARGE SCALE GENOMIC DNA]</scope>
    <source>
        <strain evidence="3">RS5460</strain>
    </source>
</reference>
<protein>
    <recommendedName>
        <fullName evidence="1">Cell wall hydrolase SleB domain-containing protein</fullName>
    </recommendedName>
</protein>
<proteinExistence type="predicted"/>
<feature type="domain" description="Cell wall hydrolase SleB" evidence="1">
    <location>
        <begin position="23"/>
        <end position="131"/>
    </location>
</feature>
<dbReference type="EMBL" id="BTRK01000001">
    <property type="protein sequence ID" value="GMR33561.1"/>
    <property type="molecule type" value="Genomic_DNA"/>
</dbReference>
<dbReference type="InterPro" id="IPR042047">
    <property type="entry name" value="SleB_dom1"/>
</dbReference>
<evidence type="ECO:0000313" key="2">
    <source>
        <dbReference type="EMBL" id="GMR33561.1"/>
    </source>
</evidence>
<name>A0AAN5C9Y1_9BILA</name>
<dbReference type="GO" id="GO:0016787">
    <property type="term" value="F:hydrolase activity"/>
    <property type="evidence" value="ECO:0007669"/>
    <property type="project" value="InterPro"/>
</dbReference>
<gene>
    <name evidence="2" type="ORF">PMAYCL1PPCAC_03756</name>
</gene>
<evidence type="ECO:0000313" key="3">
    <source>
        <dbReference type="Proteomes" id="UP001328107"/>
    </source>
</evidence>
<dbReference type="Gene3D" id="1.10.10.2520">
    <property type="entry name" value="Cell wall hydrolase SleB, domain 1"/>
    <property type="match status" value="1"/>
</dbReference>
<sequence>MAISYTPRDFDVLKKTIWLEARGEPHEGQVAVAYVIKNRARANRGYWGGSTIAGVCLHPRQFSAWDNRKPETTNPSGQGWEGMDSWVKGVLDGNVADPTNGALYYINPALCNPSWTKNVRAGAKIGNHQFYHDK</sequence>
<dbReference type="InterPro" id="IPR011105">
    <property type="entry name" value="Cell_wall_hydrolase_SleB"/>
</dbReference>
<accession>A0AAN5C9Y1</accession>